<dbReference type="FunFam" id="1.10.287.950:FF:000001">
    <property type="entry name" value="Methyl-accepting chemotaxis sensory transducer"/>
    <property type="match status" value="1"/>
</dbReference>
<comment type="subcellular location">
    <subcellularLocation>
        <location evidence="1">Cell membrane</location>
    </subcellularLocation>
</comment>
<dbReference type="SUPFAM" id="SSF58104">
    <property type="entry name" value="Methyl-accepting chemotaxis protein (MCP) signaling domain"/>
    <property type="match status" value="1"/>
</dbReference>
<evidence type="ECO:0000256" key="3">
    <source>
        <dbReference type="ARBA" id="ARBA00023136"/>
    </source>
</evidence>
<dbReference type="InterPro" id="IPR024478">
    <property type="entry name" value="HlyB_4HB_MCP"/>
</dbReference>
<dbReference type="Pfam" id="PF00672">
    <property type="entry name" value="HAMP"/>
    <property type="match status" value="1"/>
</dbReference>
<dbReference type="Proteomes" id="UP000255295">
    <property type="component" value="Unassembled WGS sequence"/>
</dbReference>
<dbReference type="Pfam" id="PF00015">
    <property type="entry name" value="MCPsignal"/>
    <property type="match status" value="1"/>
</dbReference>
<comment type="similarity">
    <text evidence="5">Belongs to the methyl-accepting chemotaxis (MCP) protein family.</text>
</comment>
<feature type="domain" description="HAMP" evidence="9">
    <location>
        <begin position="205"/>
        <end position="258"/>
    </location>
</feature>
<dbReference type="Pfam" id="PF12729">
    <property type="entry name" value="4HB_MCP_1"/>
    <property type="match status" value="1"/>
</dbReference>
<reference evidence="10 12" key="1">
    <citation type="submission" date="2017-03" db="EMBL/GenBank/DDBJ databases">
        <title>The whole genome sequencing and assembly of Lysinibacillus sphaericus DSM 28T strain.</title>
        <authorList>
            <person name="Lee Y.-J."/>
            <person name="Yi H."/>
            <person name="Bahn Y.-S."/>
            <person name="Kim J.F."/>
            <person name="Lee D.-W."/>
        </authorList>
    </citation>
    <scope>NUCLEOTIDE SEQUENCE [LARGE SCALE GENOMIC DNA]</scope>
    <source>
        <strain evidence="10 12">DSM 28</strain>
    </source>
</reference>
<evidence type="ECO:0000256" key="2">
    <source>
        <dbReference type="ARBA" id="ARBA00022475"/>
    </source>
</evidence>
<keyword evidence="2" id="KW-1003">Cell membrane</keyword>
<dbReference type="EMBL" id="UFSZ01000001">
    <property type="protein sequence ID" value="SUV19465.1"/>
    <property type="molecule type" value="Genomic_DNA"/>
</dbReference>
<evidence type="ECO:0000256" key="5">
    <source>
        <dbReference type="ARBA" id="ARBA00029447"/>
    </source>
</evidence>
<dbReference type="InterPro" id="IPR004089">
    <property type="entry name" value="MCPsignal_dom"/>
</dbReference>
<dbReference type="CDD" id="cd11386">
    <property type="entry name" value="MCP_signal"/>
    <property type="match status" value="1"/>
</dbReference>
<dbReference type="GO" id="GO:0006935">
    <property type="term" value="P:chemotaxis"/>
    <property type="evidence" value="ECO:0007669"/>
    <property type="project" value="InterPro"/>
</dbReference>
<dbReference type="GO" id="GO:0005886">
    <property type="term" value="C:plasma membrane"/>
    <property type="evidence" value="ECO:0007669"/>
    <property type="project" value="UniProtKB-SubCell"/>
</dbReference>
<evidence type="ECO:0000256" key="1">
    <source>
        <dbReference type="ARBA" id="ARBA00004236"/>
    </source>
</evidence>
<evidence type="ECO:0000313" key="10">
    <source>
        <dbReference type="EMBL" id="AVK95149.1"/>
    </source>
</evidence>
<keyword evidence="7" id="KW-1133">Transmembrane helix</keyword>
<dbReference type="InterPro" id="IPR003660">
    <property type="entry name" value="HAMP_dom"/>
</dbReference>
<dbReference type="SMART" id="SM00283">
    <property type="entry name" value="MA"/>
    <property type="match status" value="1"/>
</dbReference>
<dbReference type="Gene3D" id="6.10.340.10">
    <property type="match status" value="1"/>
</dbReference>
<dbReference type="PROSITE" id="PS50111">
    <property type="entry name" value="CHEMOTAXIS_TRANSDUC_2"/>
    <property type="match status" value="1"/>
</dbReference>
<protein>
    <submittedName>
        <fullName evidence="10">Methyl-accepting chemotaxis protein</fullName>
    </submittedName>
</protein>
<accession>A0A2S0JVR4</accession>
<dbReference type="Gene3D" id="1.10.287.950">
    <property type="entry name" value="Methyl-accepting chemotaxis protein"/>
    <property type="match status" value="1"/>
</dbReference>
<reference evidence="11 13" key="2">
    <citation type="submission" date="2018-06" db="EMBL/GenBank/DDBJ databases">
        <authorList>
            <consortium name="Pathogen Informatics"/>
            <person name="Doyle S."/>
        </authorList>
    </citation>
    <scope>NUCLEOTIDE SEQUENCE [LARGE SCALE GENOMIC DNA]</scope>
    <source>
        <strain evidence="11 13">NCTC10338</strain>
    </source>
</reference>
<evidence type="ECO:0000256" key="6">
    <source>
        <dbReference type="PROSITE-ProRule" id="PRU00284"/>
    </source>
</evidence>
<dbReference type="SMART" id="SM00304">
    <property type="entry name" value="HAMP"/>
    <property type="match status" value="1"/>
</dbReference>
<evidence type="ECO:0000313" key="11">
    <source>
        <dbReference type="EMBL" id="SUV19465.1"/>
    </source>
</evidence>
<organism evidence="10 12">
    <name type="scientific">Lysinibacillus sphaericus</name>
    <name type="common">Bacillus sphaericus</name>
    <dbReference type="NCBI Taxonomy" id="1421"/>
    <lineage>
        <taxon>Bacteria</taxon>
        <taxon>Bacillati</taxon>
        <taxon>Bacillota</taxon>
        <taxon>Bacilli</taxon>
        <taxon>Bacillales</taxon>
        <taxon>Bacillaceae</taxon>
        <taxon>Lysinibacillus</taxon>
    </lineage>
</organism>
<dbReference type="GO" id="GO:0007165">
    <property type="term" value="P:signal transduction"/>
    <property type="evidence" value="ECO:0007669"/>
    <property type="project" value="UniProtKB-KW"/>
</dbReference>
<dbReference type="AlphaFoldDB" id="A0A2S0JVR4"/>
<dbReference type="PANTHER" id="PTHR32089:SF112">
    <property type="entry name" value="LYSOZYME-LIKE PROTEIN-RELATED"/>
    <property type="match status" value="1"/>
</dbReference>
<evidence type="ECO:0000313" key="12">
    <source>
        <dbReference type="Proteomes" id="UP000238825"/>
    </source>
</evidence>
<evidence type="ECO:0000313" key="13">
    <source>
        <dbReference type="Proteomes" id="UP000255295"/>
    </source>
</evidence>
<dbReference type="CDD" id="cd06225">
    <property type="entry name" value="HAMP"/>
    <property type="match status" value="1"/>
</dbReference>
<feature type="domain" description="Methyl-accepting transducer" evidence="8">
    <location>
        <begin position="277"/>
        <end position="513"/>
    </location>
</feature>
<keyword evidence="4 6" id="KW-0807">Transducer</keyword>
<dbReference type="InterPro" id="IPR004090">
    <property type="entry name" value="Chemotax_Me-accpt_rcpt"/>
</dbReference>
<keyword evidence="3 7" id="KW-0472">Membrane</keyword>
<dbReference type="Proteomes" id="UP000238825">
    <property type="component" value="Chromosome"/>
</dbReference>
<sequence length="564" mass="61201">MRFTIYKKLILGFFIVILVLIGTIALNFKQLNSVNGTYQDLLEEQTKKSISIQELRVLAKQEIVSMRGYLLLGDKQNREGNKSAREEFKTKSESLMATLESKKSIELLEAVNKSEQNVQQFADRMFSLKDAGETEQYEKLDSTQGRLILKQFDERVENLANYQSEAVEAKITATSNEIDGIKMQMILLGIFAVLISLIIAMIMGTIISRPIKGMAKAAQKIAEGDLTAEQIRIKNRDEVGDLALAFNQMAQNLKNLITNVSQNTMQVSASAAELTASADQTIQATEQITSAMQEVASGSEAQGKNATESSQAMKNMTNGIQQLASTTAAVSELAIETNTEANKGNDSLQRVISQMDTINTAVLESATVVKKLGNHSVEIGNIISIITDIAEQTNLLALNAAIEAARAGDHGRGFAVVADEVKKLAEQSKNSAEQIAGLISEIQQETNRAVTVMDTGTQEVQVGMKVVKVAEEGFSKIVDLIEQVSKQIQEATTVSEEMSSSAEQIYASFDDIATIAQTSSSNLQNVASASEEQLATIEEVAASAATLSTMAEELQSQVSKFKVQ</sequence>
<evidence type="ECO:0000259" key="9">
    <source>
        <dbReference type="PROSITE" id="PS50885"/>
    </source>
</evidence>
<dbReference type="PRINTS" id="PR00260">
    <property type="entry name" value="CHEMTRNSDUCR"/>
</dbReference>
<dbReference type="EMBL" id="CP019980">
    <property type="protein sequence ID" value="AVK95149.1"/>
    <property type="molecule type" value="Genomic_DNA"/>
</dbReference>
<evidence type="ECO:0000256" key="4">
    <source>
        <dbReference type="ARBA" id="ARBA00023224"/>
    </source>
</evidence>
<keyword evidence="7" id="KW-0812">Transmembrane</keyword>
<dbReference type="GeneID" id="48274951"/>
<evidence type="ECO:0000256" key="7">
    <source>
        <dbReference type="SAM" id="Phobius"/>
    </source>
</evidence>
<name>A0A2S0JVR4_LYSSH</name>
<dbReference type="PROSITE" id="PS50885">
    <property type="entry name" value="HAMP"/>
    <property type="match status" value="1"/>
</dbReference>
<feature type="transmembrane region" description="Helical" evidence="7">
    <location>
        <begin position="185"/>
        <end position="207"/>
    </location>
</feature>
<evidence type="ECO:0000259" key="8">
    <source>
        <dbReference type="PROSITE" id="PS50111"/>
    </source>
</evidence>
<dbReference type="PANTHER" id="PTHR32089">
    <property type="entry name" value="METHYL-ACCEPTING CHEMOTAXIS PROTEIN MCPB"/>
    <property type="match status" value="1"/>
</dbReference>
<dbReference type="RefSeq" id="WP_024364598.1">
    <property type="nucleotide sequence ID" value="NZ_BJNS01000031.1"/>
</dbReference>
<gene>
    <name evidence="11" type="primary">mcpA_13</name>
    <name evidence="10" type="ORF">LS41612_01985</name>
    <name evidence="11" type="ORF">NCTC10338_04399</name>
</gene>
<proteinExistence type="inferred from homology"/>
<dbReference type="GO" id="GO:0004888">
    <property type="term" value="F:transmembrane signaling receptor activity"/>
    <property type="evidence" value="ECO:0007669"/>
    <property type="project" value="InterPro"/>
</dbReference>